<feature type="compositionally biased region" description="Polar residues" evidence="11">
    <location>
        <begin position="131"/>
        <end position="153"/>
    </location>
</feature>
<evidence type="ECO:0000256" key="11">
    <source>
        <dbReference type="SAM" id="MobiDB-lite"/>
    </source>
</evidence>
<evidence type="ECO:0000256" key="9">
    <source>
        <dbReference type="ARBA" id="ARBA00022840"/>
    </source>
</evidence>
<keyword evidence="6" id="KW-0808">Transferase</keyword>
<proteinExistence type="inferred from homology"/>
<feature type="compositionally biased region" description="Low complexity" evidence="11">
    <location>
        <begin position="813"/>
        <end position="822"/>
    </location>
</feature>
<dbReference type="Gene3D" id="3.30.200.20">
    <property type="entry name" value="Phosphorylase Kinase, domain 1"/>
    <property type="match status" value="1"/>
</dbReference>
<keyword evidence="8 13" id="KW-0418">Kinase</keyword>
<feature type="binding site" evidence="10">
    <location>
        <position position="379"/>
    </location>
    <ligand>
        <name>ATP</name>
        <dbReference type="ChEBI" id="CHEBI:30616"/>
    </ligand>
</feature>
<accession>A0A6A5R2J7</accession>
<dbReference type="GO" id="GO:0004713">
    <property type="term" value="F:protein tyrosine kinase activity"/>
    <property type="evidence" value="ECO:0007669"/>
    <property type="project" value="TreeGrafter"/>
</dbReference>
<dbReference type="InterPro" id="IPR011009">
    <property type="entry name" value="Kinase-like_dom_sf"/>
</dbReference>
<keyword evidence="5" id="KW-0597">Phosphoprotein</keyword>
<dbReference type="PROSITE" id="PS00108">
    <property type="entry name" value="PROTEIN_KINASE_ST"/>
    <property type="match status" value="1"/>
</dbReference>
<name>A0A6A5R2J7_AMPQU</name>
<feature type="region of interest" description="Disordered" evidence="11">
    <location>
        <begin position="1"/>
        <end position="208"/>
    </location>
</feature>
<keyword evidence="7 10" id="KW-0547">Nucleotide-binding</keyword>
<evidence type="ECO:0000259" key="12">
    <source>
        <dbReference type="PROSITE" id="PS50011"/>
    </source>
</evidence>
<evidence type="ECO:0000256" key="5">
    <source>
        <dbReference type="ARBA" id="ARBA00022553"/>
    </source>
</evidence>
<feature type="domain" description="Protein kinase" evidence="12">
    <location>
        <begin position="350"/>
        <end position="681"/>
    </location>
</feature>
<comment type="similarity">
    <text evidence="2">Belongs to the protein kinase superfamily. CMGC Ser/Thr protein kinase family. MNB/DYRK subfamily.</text>
</comment>
<evidence type="ECO:0000313" key="13">
    <source>
        <dbReference type="EMBL" id="KAF1921204.1"/>
    </source>
</evidence>
<comment type="subcellular location">
    <subcellularLocation>
        <location evidence="1">Cytoplasm</location>
    </subcellularLocation>
</comment>
<evidence type="ECO:0000256" key="4">
    <source>
        <dbReference type="ARBA" id="ARBA00022527"/>
    </source>
</evidence>
<dbReference type="InterPro" id="IPR050494">
    <property type="entry name" value="Ser_Thr_dual-spec_kinase"/>
</dbReference>
<dbReference type="AlphaFoldDB" id="A0A6A5R2J7"/>
<dbReference type="PANTHER" id="PTHR24058:SF17">
    <property type="entry name" value="HOMEODOMAIN INTERACTING PROTEIN KINASE, ISOFORM D"/>
    <property type="match status" value="1"/>
</dbReference>
<evidence type="ECO:0000313" key="14">
    <source>
        <dbReference type="Proteomes" id="UP000800096"/>
    </source>
</evidence>
<dbReference type="FunFam" id="3.30.200.20:FF:000087">
    <property type="entry name" value="Dual specificity tyrosine-phosphorylation-regulated kinase 1A"/>
    <property type="match status" value="1"/>
</dbReference>
<dbReference type="InterPro" id="IPR017441">
    <property type="entry name" value="Protein_kinase_ATP_BS"/>
</dbReference>
<feature type="region of interest" description="Disordered" evidence="11">
    <location>
        <begin position="848"/>
        <end position="895"/>
    </location>
</feature>
<feature type="region of interest" description="Disordered" evidence="11">
    <location>
        <begin position="813"/>
        <end position="836"/>
    </location>
</feature>
<dbReference type="GO" id="GO:0005737">
    <property type="term" value="C:cytoplasm"/>
    <property type="evidence" value="ECO:0007669"/>
    <property type="project" value="UniProtKB-SubCell"/>
</dbReference>
<keyword evidence="3" id="KW-0963">Cytoplasm</keyword>
<dbReference type="GO" id="GO:0005634">
    <property type="term" value="C:nucleus"/>
    <property type="evidence" value="ECO:0007669"/>
    <property type="project" value="TreeGrafter"/>
</dbReference>
<reference evidence="13" key="1">
    <citation type="journal article" date="2020" name="Stud. Mycol.">
        <title>101 Dothideomycetes genomes: a test case for predicting lifestyles and emergence of pathogens.</title>
        <authorList>
            <person name="Haridas S."/>
            <person name="Albert R."/>
            <person name="Binder M."/>
            <person name="Bloem J."/>
            <person name="Labutti K."/>
            <person name="Salamov A."/>
            <person name="Andreopoulos B."/>
            <person name="Baker S."/>
            <person name="Barry K."/>
            <person name="Bills G."/>
            <person name="Bluhm B."/>
            <person name="Cannon C."/>
            <person name="Castanera R."/>
            <person name="Culley D."/>
            <person name="Daum C."/>
            <person name="Ezra D."/>
            <person name="Gonzalez J."/>
            <person name="Henrissat B."/>
            <person name="Kuo A."/>
            <person name="Liang C."/>
            <person name="Lipzen A."/>
            <person name="Lutzoni F."/>
            <person name="Magnuson J."/>
            <person name="Mondo S."/>
            <person name="Nolan M."/>
            <person name="Ohm R."/>
            <person name="Pangilinan J."/>
            <person name="Park H.-J."/>
            <person name="Ramirez L."/>
            <person name="Alfaro M."/>
            <person name="Sun H."/>
            <person name="Tritt A."/>
            <person name="Yoshinaga Y."/>
            <person name="Zwiers L.-H."/>
            <person name="Turgeon B."/>
            <person name="Goodwin S."/>
            <person name="Spatafora J."/>
            <person name="Crous P."/>
            <person name="Grigoriev I."/>
        </authorList>
    </citation>
    <scope>NUCLEOTIDE SEQUENCE</scope>
    <source>
        <strain evidence="13">HMLAC05119</strain>
    </source>
</reference>
<feature type="compositionally biased region" description="Acidic residues" evidence="11">
    <location>
        <begin position="79"/>
        <end position="94"/>
    </location>
</feature>
<dbReference type="SMART" id="SM00220">
    <property type="entry name" value="S_TKc"/>
    <property type="match status" value="1"/>
</dbReference>
<keyword evidence="4" id="KW-0723">Serine/threonine-protein kinase</keyword>
<organism evidence="13 14">
    <name type="scientific">Ampelomyces quisqualis</name>
    <name type="common">Powdery mildew agent</name>
    <dbReference type="NCBI Taxonomy" id="50730"/>
    <lineage>
        <taxon>Eukaryota</taxon>
        <taxon>Fungi</taxon>
        <taxon>Dikarya</taxon>
        <taxon>Ascomycota</taxon>
        <taxon>Pezizomycotina</taxon>
        <taxon>Dothideomycetes</taxon>
        <taxon>Pleosporomycetidae</taxon>
        <taxon>Pleosporales</taxon>
        <taxon>Pleosporineae</taxon>
        <taxon>Phaeosphaeriaceae</taxon>
        <taxon>Ampelomyces</taxon>
    </lineage>
</organism>
<dbReference type="GO" id="GO:0005524">
    <property type="term" value="F:ATP binding"/>
    <property type="evidence" value="ECO:0007669"/>
    <property type="project" value="UniProtKB-UniRule"/>
</dbReference>
<gene>
    <name evidence="13" type="ORF">BDU57DRAFT_41318</name>
</gene>
<evidence type="ECO:0000256" key="8">
    <source>
        <dbReference type="ARBA" id="ARBA00022777"/>
    </source>
</evidence>
<dbReference type="CDD" id="cd14212">
    <property type="entry name" value="PKc_YAK1"/>
    <property type="match status" value="1"/>
</dbReference>
<keyword evidence="14" id="KW-1185">Reference proteome</keyword>
<dbReference type="GO" id="GO:0004674">
    <property type="term" value="F:protein serine/threonine kinase activity"/>
    <property type="evidence" value="ECO:0007669"/>
    <property type="project" value="UniProtKB-KW"/>
</dbReference>
<evidence type="ECO:0000256" key="3">
    <source>
        <dbReference type="ARBA" id="ARBA00022490"/>
    </source>
</evidence>
<dbReference type="Gene3D" id="1.10.510.10">
    <property type="entry name" value="Transferase(Phosphotransferase) domain 1"/>
    <property type="match status" value="1"/>
</dbReference>
<dbReference type="Pfam" id="PF00069">
    <property type="entry name" value="Pkinase"/>
    <property type="match status" value="1"/>
</dbReference>
<dbReference type="Proteomes" id="UP000800096">
    <property type="component" value="Unassembled WGS sequence"/>
</dbReference>
<dbReference type="PROSITE" id="PS50011">
    <property type="entry name" value="PROTEIN_KINASE_DOM"/>
    <property type="match status" value="1"/>
</dbReference>
<evidence type="ECO:0000256" key="7">
    <source>
        <dbReference type="ARBA" id="ARBA00022741"/>
    </source>
</evidence>
<dbReference type="PROSITE" id="PS00107">
    <property type="entry name" value="PROTEIN_KINASE_ATP"/>
    <property type="match status" value="1"/>
</dbReference>
<feature type="region of interest" description="Disordered" evidence="11">
    <location>
        <begin position="695"/>
        <end position="725"/>
    </location>
</feature>
<feature type="compositionally biased region" description="Low complexity" evidence="11">
    <location>
        <begin position="154"/>
        <end position="191"/>
    </location>
</feature>
<evidence type="ECO:0000256" key="1">
    <source>
        <dbReference type="ARBA" id="ARBA00004496"/>
    </source>
</evidence>
<feature type="compositionally biased region" description="Polar residues" evidence="11">
    <location>
        <begin position="198"/>
        <end position="208"/>
    </location>
</feature>
<sequence>MDSQQQQQQWTAYSADAPPAARPRYSMASPQHAPRDASVPSQPKPDPKQEPYASLPPARQSSMGLQATNSSTSRGPDPNDGDGDGDGDVAMEDADPYKPKYNTSRPSHQHRHSQQFLQHEESAAARRYSPMNLSPASPYPGTTQQGGQNYTSFSPQAQAQSQPASSRQSPTRSNPYISPPNSYYSPPSSRPHAPQLPPIQSNMSPESFYPQSATAQLNAVYNRDARSPRTSTMPNPPLPLPAGGGPVPKFQPVKNTADLQPKINTQPPFRRANPEGGFISPLQALTAHLPMTYKLCNNQFNYQSSRNPRRVLTKPSKGVKNDGYDNEDSDYILYVNDILGSEESGHKNRYLILDVLGQGTFGQVVKCQNLKTQEVVAVKVIKNRTAYFNQSMMEVSVLDLLNKQMDKNDDHHLLRLKDTFIHRQHLCLVFELLSVNLYELIKQNQFRGLSTTLVRVFAQQLINGLALLGKAKLIHCDLKPENILLKNLESPIIKIIDFGSACDERQTVYTYIQSRFYRSPEVLLGLPYSAAIDMWSLGCIVVELFLGLPLFPGSSEYNQVSRITEMLGLAPHWMLEMGKQSGEFFEKAQDEYGRKSYRLKSMDQYSREHGSKEQPSKKYFTATTLPDIIKNYPMPRKNMKPNEVEREMNNRAAFIDFAQGLLNLNPLERWTPAQAKLHPFITQAKFTGPFVPPMTLKSGSSRSPAPGVQEQQRYEGMSRQRQQAQQQAVAAQQAAAQQQAYANMSNMQMNHQYVAQPPHAQPGMYNNMYSPGQAVAPPPYQAQPAAPYGQQMGMMQPQQPRQYNQPQNLYAQATTRAGRQRASTMDQQQGPTGIPPALQRVISHLDPNAPIRLQPSPAYYPPPPDGAPESASSARRRESRAGNSARNQNFVRNLEDRSLEEGFMSQNHWQ</sequence>
<dbReference type="EMBL" id="ML979132">
    <property type="protein sequence ID" value="KAF1921204.1"/>
    <property type="molecule type" value="Genomic_DNA"/>
</dbReference>
<evidence type="ECO:0000256" key="6">
    <source>
        <dbReference type="ARBA" id="ARBA00022679"/>
    </source>
</evidence>
<protein>
    <submittedName>
        <fullName evidence="13">Kinase-like domain-containing protein</fullName>
    </submittedName>
</protein>
<evidence type="ECO:0000256" key="2">
    <source>
        <dbReference type="ARBA" id="ARBA00008867"/>
    </source>
</evidence>
<feature type="compositionally biased region" description="Polar residues" evidence="11">
    <location>
        <begin position="59"/>
        <end position="74"/>
    </location>
</feature>
<dbReference type="PANTHER" id="PTHR24058">
    <property type="entry name" value="DUAL SPECIFICITY PROTEIN KINASE"/>
    <property type="match status" value="1"/>
</dbReference>
<dbReference type="OrthoDB" id="9332038at2759"/>
<evidence type="ECO:0000256" key="10">
    <source>
        <dbReference type="PROSITE-ProRule" id="PRU10141"/>
    </source>
</evidence>
<keyword evidence="9 10" id="KW-0067">ATP-binding</keyword>
<dbReference type="SUPFAM" id="SSF56112">
    <property type="entry name" value="Protein kinase-like (PK-like)"/>
    <property type="match status" value="1"/>
</dbReference>
<dbReference type="FunFam" id="1.10.510.10:FF:000380">
    <property type="entry name" value="Serine/threonine-protein kinase ppk15"/>
    <property type="match status" value="1"/>
</dbReference>
<dbReference type="InterPro" id="IPR008271">
    <property type="entry name" value="Ser/Thr_kinase_AS"/>
</dbReference>
<dbReference type="InterPro" id="IPR000719">
    <property type="entry name" value="Prot_kinase_dom"/>
</dbReference>